<keyword evidence="2" id="KW-1185">Reference proteome</keyword>
<evidence type="ECO:0000313" key="1">
    <source>
        <dbReference type="EMBL" id="DAD30783.1"/>
    </source>
</evidence>
<proteinExistence type="predicted"/>
<dbReference type="AlphaFoldDB" id="A0A822YF57"/>
<dbReference type="EMBL" id="DUZY01000003">
    <property type="protein sequence ID" value="DAD30783.1"/>
    <property type="molecule type" value="Genomic_DNA"/>
</dbReference>
<comment type="caution">
    <text evidence="1">The sequence shown here is derived from an EMBL/GenBank/DDBJ whole genome shotgun (WGS) entry which is preliminary data.</text>
</comment>
<protein>
    <submittedName>
        <fullName evidence="1">Uncharacterized protein</fullName>
    </submittedName>
</protein>
<accession>A0A822YF57</accession>
<organism evidence="1 2">
    <name type="scientific">Nelumbo nucifera</name>
    <name type="common">Sacred lotus</name>
    <dbReference type="NCBI Taxonomy" id="4432"/>
    <lineage>
        <taxon>Eukaryota</taxon>
        <taxon>Viridiplantae</taxon>
        <taxon>Streptophyta</taxon>
        <taxon>Embryophyta</taxon>
        <taxon>Tracheophyta</taxon>
        <taxon>Spermatophyta</taxon>
        <taxon>Magnoliopsida</taxon>
        <taxon>Proteales</taxon>
        <taxon>Nelumbonaceae</taxon>
        <taxon>Nelumbo</taxon>
    </lineage>
</organism>
<evidence type="ECO:0000313" key="2">
    <source>
        <dbReference type="Proteomes" id="UP000607653"/>
    </source>
</evidence>
<gene>
    <name evidence="1" type="ORF">HUJ06_009634</name>
</gene>
<dbReference type="Proteomes" id="UP000607653">
    <property type="component" value="Unassembled WGS sequence"/>
</dbReference>
<name>A0A822YF57_NELNU</name>
<reference evidence="1 2" key="1">
    <citation type="journal article" date="2020" name="Mol. Biol. Evol.">
        <title>Distinct Expression and Methylation Patterns for Genes with Different Fates following a Single Whole-Genome Duplication in Flowering Plants.</title>
        <authorList>
            <person name="Shi T."/>
            <person name="Rahmani R.S."/>
            <person name="Gugger P.F."/>
            <person name="Wang M."/>
            <person name="Li H."/>
            <person name="Zhang Y."/>
            <person name="Li Z."/>
            <person name="Wang Q."/>
            <person name="Van de Peer Y."/>
            <person name="Marchal K."/>
            <person name="Chen J."/>
        </authorList>
    </citation>
    <scope>NUCLEOTIDE SEQUENCE [LARGE SCALE GENOMIC DNA]</scope>
    <source>
        <tissue evidence="1">Leaf</tissue>
    </source>
</reference>
<sequence length="38" mass="4257">MNIDFWASRVHSNKHLTAMQAARLNSGITTFPPFLLLG</sequence>